<dbReference type="GeneID" id="10837049"/>
<dbReference type="Proteomes" id="UP000008386">
    <property type="component" value="Chromosome"/>
</dbReference>
<dbReference type="SUPFAM" id="SSF53335">
    <property type="entry name" value="S-adenosyl-L-methionine-dependent methyltransferases"/>
    <property type="match status" value="1"/>
</dbReference>
<dbReference type="STRING" id="529709.PYCH_04730"/>
<accession>F8AHG5</accession>
<organism evidence="2 3">
    <name type="scientific">Pyrococcus yayanosii (strain CH1 / JCM 16557)</name>
    <dbReference type="NCBI Taxonomy" id="529709"/>
    <lineage>
        <taxon>Archaea</taxon>
        <taxon>Methanobacteriati</taxon>
        <taxon>Methanobacteriota</taxon>
        <taxon>Thermococci</taxon>
        <taxon>Thermococcales</taxon>
        <taxon>Thermococcaceae</taxon>
        <taxon>Pyrococcus</taxon>
    </lineage>
</organism>
<dbReference type="eggNOG" id="arCOG01790">
    <property type="taxonomic scope" value="Archaea"/>
</dbReference>
<dbReference type="HOGENOM" id="CLU_084121_0_0_2"/>
<reference evidence="2 3" key="1">
    <citation type="journal article" date="2011" name="J. Bacteriol.">
        <title>Complete genome sequence of the obligate piezophilic hyperthermophilic archaeon Pyrococcus yayanosii CH1.</title>
        <authorList>
            <person name="Jun X."/>
            <person name="Lupeng L."/>
            <person name="Minjuan X."/>
            <person name="Oger P."/>
            <person name="Fengping W."/>
            <person name="Jebbar M."/>
            <person name="Xiang X."/>
        </authorList>
    </citation>
    <scope>NUCLEOTIDE SEQUENCE [LARGE SCALE GENOMIC DNA]</scope>
    <source>
        <strain evidence="3">CH1 / JCM 16557</strain>
    </source>
</reference>
<dbReference type="GO" id="GO:0032259">
    <property type="term" value="P:methylation"/>
    <property type="evidence" value="ECO:0007669"/>
    <property type="project" value="UniProtKB-KW"/>
</dbReference>
<keyword evidence="2" id="KW-0808">Transferase</keyword>
<dbReference type="GO" id="GO:0008168">
    <property type="term" value="F:methyltransferase activity"/>
    <property type="evidence" value="ECO:0007669"/>
    <property type="project" value="UniProtKB-KW"/>
</dbReference>
<dbReference type="AlphaFoldDB" id="F8AHG5"/>
<evidence type="ECO:0000313" key="2">
    <source>
        <dbReference type="EMBL" id="AEH24163.1"/>
    </source>
</evidence>
<dbReference type="KEGG" id="pya:PYCH_04730"/>
<dbReference type="CDD" id="cd02440">
    <property type="entry name" value="AdoMet_MTases"/>
    <property type="match status" value="1"/>
</dbReference>
<dbReference type="EMBL" id="CP002779">
    <property type="protein sequence ID" value="AEH24163.1"/>
    <property type="molecule type" value="Genomic_DNA"/>
</dbReference>
<dbReference type="InterPro" id="IPR029063">
    <property type="entry name" value="SAM-dependent_MTases_sf"/>
</dbReference>
<dbReference type="Pfam" id="PF13649">
    <property type="entry name" value="Methyltransf_25"/>
    <property type="match status" value="1"/>
</dbReference>
<dbReference type="Gene3D" id="3.40.50.150">
    <property type="entry name" value="Vaccinia Virus protein VP39"/>
    <property type="match status" value="1"/>
</dbReference>
<protein>
    <submittedName>
        <fullName evidence="2">SAM-dependent methyltransferase</fullName>
    </submittedName>
</protein>
<evidence type="ECO:0000313" key="3">
    <source>
        <dbReference type="Proteomes" id="UP000008386"/>
    </source>
</evidence>
<sequence>MSLEELYRYLRWRMDPEDERAVERFRRIVKFFESLPDLPGGGRVLDICAGTGIAGAAVAKATGAKLLTVLDARREDLEKVSAWVDIAEIGPDVRKVIGDARNVAELVGKHDIAVLWGLTMPHFDPFDAVKLFAGVASILSDNGVFLIEETDRVYGILYRIGYKDMLIEAKGGDYTLISLHEGYNIMRGMFRRTYYKLPGFDKVAEQEFRLWDIASQLAIGSVFFREWRLIGREEHGVVGVSDVLYFRGPRKDVAKAVLGDK</sequence>
<name>F8AHG5_PYRYC</name>
<proteinExistence type="predicted"/>
<dbReference type="InterPro" id="IPR041698">
    <property type="entry name" value="Methyltransf_25"/>
</dbReference>
<gene>
    <name evidence="2" type="ordered locus">PYCH_04730</name>
</gene>
<dbReference type="OrthoDB" id="84950at2157"/>
<evidence type="ECO:0000259" key="1">
    <source>
        <dbReference type="Pfam" id="PF13649"/>
    </source>
</evidence>
<dbReference type="RefSeq" id="WP_013905220.1">
    <property type="nucleotide sequence ID" value="NC_015680.1"/>
</dbReference>
<feature type="domain" description="Methyltransferase" evidence="1">
    <location>
        <begin position="44"/>
        <end position="143"/>
    </location>
</feature>
<keyword evidence="3" id="KW-1185">Reference proteome</keyword>
<keyword evidence="2" id="KW-0489">Methyltransferase</keyword>